<sequence>MAKDVLTGIHFLSGNYACVEGAIAAGCRFYAGYPITPSNEIAERMSFRIAQVGGIYIQMEDELGSMAALVGASWGGAKSMTATSGPGFSLMQENIGLAAMTETPCVVVNVQRGGPSTGLPTLVGQADVMQARWGSHGDYEIIALAPASSQECFDFTIKAFNLAERWRVPVIVLMDEVVGHMWERVIIPPKEEIKLISRKRPTIPPKDFLPFKAGKDLVPEMPIAGEGYRVHVTGLTHDEKGYPAMNDKAHNKLVTRLVDKIRKNASEIIEIEEIYTEDAEVILVSFGISARICRYILDQARKEGLKVGLLRFITVWPFPEERIRKLAEHIRAFVVVEINLGQIVFEVERAAGGQCDTFLIPHAGGHIHDPQKVWEKVKKFFK</sequence>
<dbReference type="Pfam" id="PF17147">
    <property type="entry name" value="PFOR_II"/>
    <property type="match status" value="1"/>
</dbReference>
<dbReference type="EMBL" id="DRIH01000269">
    <property type="protein sequence ID" value="HEC68617.1"/>
    <property type="molecule type" value="Genomic_DNA"/>
</dbReference>
<dbReference type="PANTHER" id="PTHR43088:SF1">
    <property type="entry name" value="SUBUNIT OF PYRUVATE:FLAVODOXIN OXIDOREDUCTASE"/>
    <property type="match status" value="1"/>
</dbReference>
<dbReference type="Proteomes" id="UP000885738">
    <property type="component" value="Unassembled WGS sequence"/>
</dbReference>
<dbReference type="CDD" id="cd07034">
    <property type="entry name" value="TPP_PYR_PFOR_IOR-alpha_like"/>
    <property type="match status" value="1"/>
</dbReference>
<dbReference type="SUPFAM" id="SSF52518">
    <property type="entry name" value="Thiamin diphosphate-binding fold (THDP-binding)"/>
    <property type="match status" value="1"/>
</dbReference>
<dbReference type="InterPro" id="IPR002880">
    <property type="entry name" value="Pyrv_Fd/Flavodoxin_OxRdtase_N"/>
</dbReference>
<evidence type="ECO:0000259" key="3">
    <source>
        <dbReference type="Pfam" id="PF17147"/>
    </source>
</evidence>
<reference evidence="4" key="1">
    <citation type="journal article" date="2020" name="mSystems">
        <title>Genome- and Community-Level Interaction Insights into Carbon Utilization and Element Cycling Functions of Hydrothermarchaeota in Hydrothermal Sediment.</title>
        <authorList>
            <person name="Zhou Z."/>
            <person name="Liu Y."/>
            <person name="Xu W."/>
            <person name="Pan J."/>
            <person name="Luo Z.H."/>
            <person name="Li M."/>
        </authorList>
    </citation>
    <scope>NUCLEOTIDE SEQUENCE [LARGE SCALE GENOMIC DNA]</scope>
    <source>
        <strain evidence="4">HyVt-389</strain>
    </source>
</reference>
<dbReference type="InterPro" id="IPR029061">
    <property type="entry name" value="THDP-binding"/>
</dbReference>
<dbReference type="InterPro" id="IPR009014">
    <property type="entry name" value="Transketo_C/PFOR_II"/>
</dbReference>
<dbReference type="AlphaFoldDB" id="A0A7C1W0Y5"/>
<dbReference type="PANTHER" id="PTHR43088">
    <property type="entry name" value="SUBUNIT OF PYRUVATE:FLAVODOXIN OXIDOREDUCTASE-RELATED"/>
    <property type="match status" value="1"/>
</dbReference>
<dbReference type="Pfam" id="PF01855">
    <property type="entry name" value="POR_N"/>
    <property type="match status" value="1"/>
</dbReference>
<feature type="domain" description="Pyruvate flavodoxin/ferredoxin oxidoreductase pyrimidine binding" evidence="2">
    <location>
        <begin position="20"/>
        <end position="249"/>
    </location>
</feature>
<dbReference type="InterPro" id="IPR052368">
    <property type="entry name" value="2-oxoacid_oxidoreductase"/>
</dbReference>
<dbReference type="FunFam" id="3.40.50.970:FF:000022">
    <property type="entry name" value="2-oxoglutarate ferredoxin oxidoreductase alpha subunit"/>
    <property type="match status" value="1"/>
</dbReference>
<keyword evidence="1" id="KW-0560">Oxidoreductase</keyword>
<proteinExistence type="predicted"/>
<dbReference type="GO" id="GO:0016491">
    <property type="term" value="F:oxidoreductase activity"/>
    <property type="evidence" value="ECO:0007669"/>
    <property type="project" value="UniProtKB-KW"/>
</dbReference>
<comment type="caution">
    <text evidence="4">The sequence shown here is derived from an EMBL/GenBank/DDBJ whole genome shotgun (WGS) entry which is preliminary data.</text>
</comment>
<accession>A0A7C1W0Y5</accession>
<evidence type="ECO:0000256" key="1">
    <source>
        <dbReference type="ARBA" id="ARBA00023002"/>
    </source>
</evidence>
<dbReference type="Gene3D" id="3.40.50.970">
    <property type="match status" value="1"/>
</dbReference>
<dbReference type="SUPFAM" id="SSF52922">
    <property type="entry name" value="TK C-terminal domain-like"/>
    <property type="match status" value="1"/>
</dbReference>
<dbReference type="Gene3D" id="3.40.50.920">
    <property type="match status" value="1"/>
</dbReference>
<dbReference type="NCBIfam" id="NF006412">
    <property type="entry name" value="PRK08659.1"/>
    <property type="match status" value="1"/>
</dbReference>
<evidence type="ECO:0000259" key="2">
    <source>
        <dbReference type="Pfam" id="PF01855"/>
    </source>
</evidence>
<name>A0A7C1W0Y5_DESA2</name>
<feature type="domain" description="Pyruvate:ferredoxin oxidoreductase core" evidence="3">
    <location>
        <begin position="279"/>
        <end position="373"/>
    </location>
</feature>
<evidence type="ECO:0000313" key="4">
    <source>
        <dbReference type="EMBL" id="HEC68617.1"/>
    </source>
</evidence>
<organism evidence="4">
    <name type="scientific">Desulfofervidus auxilii</name>
    <dbReference type="NCBI Taxonomy" id="1621989"/>
    <lineage>
        <taxon>Bacteria</taxon>
        <taxon>Pseudomonadati</taxon>
        <taxon>Thermodesulfobacteriota</taxon>
        <taxon>Candidatus Desulfofervidia</taxon>
        <taxon>Candidatus Desulfofervidales</taxon>
        <taxon>Candidatus Desulfofervidaceae</taxon>
        <taxon>Candidatus Desulfofervidus</taxon>
    </lineage>
</organism>
<gene>
    <name evidence="4" type="ORF">ENI35_07425</name>
</gene>
<dbReference type="InterPro" id="IPR033412">
    <property type="entry name" value="PFOR_II"/>
</dbReference>
<protein>
    <submittedName>
        <fullName evidence="4">2-oxoacid:acceptor oxidoreductase subunit alpha</fullName>
    </submittedName>
</protein>